<evidence type="ECO:0008006" key="4">
    <source>
        <dbReference type="Google" id="ProtNLM"/>
    </source>
</evidence>
<sequence>MRQTKIHWSGHPPRVNRARAAVVTESWAPPPPALYTGLAGLGLAAGAMLIAAGLARQPDLGTMHAATVPVAEALPAPAERPARPAATETAIQTDDRIAETGTASVETPSAPAVDAPLAARFGGTAGTLQTAPRIAAPASDAGRPDPGLAAFAGGAAPVRAPLPAGTPSGPVEVAATEAEVLAIEERLAAQGDPNFVLPPETGTEAIEPAAGASQPRAETAAAQPVPSADLPPAWAREHVNLRAGPDNDAAILAIIPGNAAFAAEEGCEHWCAAVFEGQQGYVYNSFIRREPS</sequence>
<feature type="transmembrane region" description="Helical" evidence="1">
    <location>
        <begin position="33"/>
        <end position="55"/>
    </location>
</feature>
<dbReference type="RefSeq" id="WP_109767770.1">
    <property type="nucleotide sequence ID" value="NZ_CP159474.1"/>
</dbReference>
<keyword evidence="1" id="KW-0812">Transmembrane</keyword>
<accession>A0A3A8A9R3</accession>
<dbReference type="EMBL" id="QFWV02000004">
    <property type="protein sequence ID" value="RKF07072.1"/>
    <property type="molecule type" value="Genomic_DNA"/>
</dbReference>
<proteinExistence type="predicted"/>
<dbReference type="Proteomes" id="UP000246132">
    <property type="component" value="Unassembled WGS sequence"/>
</dbReference>
<keyword evidence="1" id="KW-0472">Membrane</keyword>
<keyword evidence="1" id="KW-1133">Transmembrane helix</keyword>
<gene>
    <name evidence="2" type="ORF">DEM25_004205</name>
</gene>
<organism evidence="2 3">
    <name type="scientific">Oceaniradius stylonematis</name>
    <dbReference type="NCBI Taxonomy" id="2184161"/>
    <lineage>
        <taxon>Bacteria</taxon>
        <taxon>Pseudomonadati</taxon>
        <taxon>Pseudomonadota</taxon>
        <taxon>Alphaproteobacteria</taxon>
        <taxon>Hyphomicrobiales</taxon>
        <taxon>Ahrensiaceae</taxon>
        <taxon>Oceaniradius</taxon>
    </lineage>
</organism>
<evidence type="ECO:0000256" key="1">
    <source>
        <dbReference type="SAM" id="Phobius"/>
    </source>
</evidence>
<comment type="caution">
    <text evidence="2">The sequence shown here is derived from an EMBL/GenBank/DDBJ whole genome shotgun (WGS) entry which is preliminary data.</text>
</comment>
<name>A0A3A8A9R3_9HYPH</name>
<keyword evidence="3" id="KW-1185">Reference proteome</keyword>
<reference evidence="2 3" key="1">
    <citation type="journal article" date="2018" name="Int. J. Syst. Bacteriol.">
        <title>Oceaniradius stylonemae gen. nov., sp. nov., isolated from a red alga, Stylonema cornu-cervi.</title>
        <authorList>
            <person name="Jeong S."/>
        </authorList>
    </citation>
    <scope>NUCLEOTIDE SEQUENCE [LARGE SCALE GENOMIC DNA]</scope>
    <source>
        <strain evidence="2 3">StC1</strain>
    </source>
</reference>
<evidence type="ECO:0000313" key="3">
    <source>
        <dbReference type="Proteomes" id="UP000246132"/>
    </source>
</evidence>
<dbReference type="AlphaFoldDB" id="A0A3A8A9R3"/>
<dbReference type="Gene3D" id="2.30.30.40">
    <property type="entry name" value="SH3 Domains"/>
    <property type="match status" value="1"/>
</dbReference>
<dbReference type="OrthoDB" id="8421932at2"/>
<evidence type="ECO:0000313" key="2">
    <source>
        <dbReference type="EMBL" id="RKF07072.1"/>
    </source>
</evidence>
<protein>
    <recommendedName>
        <fullName evidence="4">SH3 domain-containing protein</fullName>
    </recommendedName>
</protein>